<accession>A0A6V8K2Q6</accession>
<gene>
    <name evidence="2" type="ORF">Phou_035930</name>
</gene>
<dbReference type="RefSeq" id="WP_173056953.1">
    <property type="nucleotide sequence ID" value="NZ_BAABGO010000001.1"/>
</dbReference>
<feature type="compositionally biased region" description="Basic residues" evidence="1">
    <location>
        <begin position="67"/>
        <end position="88"/>
    </location>
</feature>
<dbReference type="AlphaFoldDB" id="A0A6V8K2Q6"/>
<name>A0A6V8K2Q6_9ACTN</name>
<feature type="region of interest" description="Disordered" evidence="1">
    <location>
        <begin position="1"/>
        <end position="26"/>
    </location>
</feature>
<evidence type="ECO:0000313" key="2">
    <source>
        <dbReference type="EMBL" id="GFJ79413.1"/>
    </source>
</evidence>
<feature type="region of interest" description="Disordered" evidence="1">
    <location>
        <begin position="63"/>
        <end position="88"/>
    </location>
</feature>
<evidence type="ECO:0000313" key="3">
    <source>
        <dbReference type="Proteomes" id="UP000482800"/>
    </source>
</evidence>
<protein>
    <submittedName>
        <fullName evidence="2">Uncharacterized protein</fullName>
    </submittedName>
</protein>
<organism evidence="2 3">
    <name type="scientific">Phytohabitans houttuyneae</name>
    <dbReference type="NCBI Taxonomy" id="1076126"/>
    <lineage>
        <taxon>Bacteria</taxon>
        <taxon>Bacillati</taxon>
        <taxon>Actinomycetota</taxon>
        <taxon>Actinomycetes</taxon>
        <taxon>Micromonosporales</taxon>
        <taxon>Micromonosporaceae</taxon>
    </lineage>
</organism>
<reference evidence="2 3" key="1">
    <citation type="submission" date="2020-03" db="EMBL/GenBank/DDBJ databases">
        <title>Whole genome shotgun sequence of Phytohabitans houttuyneae NBRC 108639.</title>
        <authorList>
            <person name="Komaki H."/>
            <person name="Tamura T."/>
        </authorList>
    </citation>
    <scope>NUCLEOTIDE SEQUENCE [LARGE SCALE GENOMIC DNA]</scope>
    <source>
        <strain evidence="2 3">NBRC 108639</strain>
    </source>
</reference>
<feature type="compositionally biased region" description="Basic and acidic residues" evidence="1">
    <location>
        <begin position="1"/>
        <end position="14"/>
    </location>
</feature>
<comment type="caution">
    <text evidence="2">The sequence shown here is derived from an EMBL/GenBank/DDBJ whole genome shotgun (WGS) entry which is preliminary data.</text>
</comment>
<reference evidence="2 3" key="2">
    <citation type="submission" date="2020-03" db="EMBL/GenBank/DDBJ databases">
        <authorList>
            <person name="Ichikawa N."/>
            <person name="Kimura A."/>
            <person name="Kitahashi Y."/>
            <person name="Uohara A."/>
        </authorList>
    </citation>
    <scope>NUCLEOTIDE SEQUENCE [LARGE SCALE GENOMIC DNA]</scope>
    <source>
        <strain evidence="2 3">NBRC 108639</strain>
    </source>
</reference>
<evidence type="ECO:0000256" key="1">
    <source>
        <dbReference type="SAM" id="MobiDB-lite"/>
    </source>
</evidence>
<sequence length="88" mass="9821">MTDERKSPDRHETRSGVLARPDPELRKEAQRTLAEHGWTMNQFLIACLALVVGNPAAMLKSLERFKPPVKKPGPKPGRKAARKGRPTP</sequence>
<proteinExistence type="predicted"/>
<dbReference type="EMBL" id="BLPF01000001">
    <property type="protein sequence ID" value="GFJ79413.1"/>
    <property type="molecule type" value="Genomic_DNA"/>
</dbReference>
<keyword evidence="3" id="KW-1185">Reference proteome</keyword>
<dbReference type="Proteomes" id="UP000482800">
    <property type="component" value="Unassembled WGS sequence"/>
</dbReference>